<dbReference type="CDD" id="cd04369">
    <property type="entry name" value="Bromodomain"/>
    <property type="match status" value="1"/>
</dbReference>
<dbReference type="GeneID" id="5854230"/>
<reference evidence="11 12" key="1">
    <citation type="journal article" date="2007" name="Proc. Natl. Acad. Sci. U.S.A.">
        <title>Dandruff-associated Malassezia genomes reveal convergent and divergent virulence traits shared with plant and human fungal pathogens.</title>
        <authorList>
            <person name="Xu J."/>
            <person name="Saunders C.W."/>
            <person name="Hu P."/>
            <person name="Grant R.A."/>
            <person name="Boekhout T."/>
            <person name="Kuramae E.E."/>
            <person name="Kronstad J.W."/>
            <person name="Deangelis Y.M."/>
            <person name="Reeder N.L."/>
            <person name="Johnstone K.R."/>
            <person name="Leland M."/>
            <person name="Fieno A.M."/>
            <person name="Begley W.M."/>
            <person name="Sun Y."/>
            <person name="Lacey M.P."/>
            <person name="Chaudhary T."/>
            <person name="Keough T."/>
            <person name="Chu L."/>
            <person name="Sears R."/>
            <person name="Yuan B."/>
            <person name="Dawson T.L.Jr."/>
        </authorList>
    </citation>
    <scope>NUCLEOTIDE SEQUENCE [LARGE SCALE GENOMIC DNA]</scope>
    <source>
        <strain evidence="12">ATCC MYA-4612 / CBS 7966</strain>
    </source>
</reference>
<dbReference type="InterPro" id="IPR036427">
    <property type="entry name" value="Bromodomain-like_sf"/>
</dbReference>
<dbReference type="SMART" id="SM00297">
    <property type="entry name" value="BROMO"/>
    <property type="match status" value="2"/>
</dbReference>
<keyword evidence="5 8" id="KW-0103">Bromodomain</keyword>
<evidence type="ECO:0000313" key="12">
    <source>
        <dbReference type="Proteomes" id="UP000008837"/>
    </source>
</evidence>
<evidence type="ECO:0000256" key="7">
    <source>
        <dbReference type="ARBA" id="ARBA00023242"/>
    </source>
</evidence>
<feature type="compositionally biased region" description="Low complexity" evidence="9">
    <location>
        <begin position="247"/>
        <end position="289"/>
    </location>
</feature>
<dbReference type="EMBL" id="AAYY01000010">
    <property type="protein sequence ID" value="EDP42709.1"/>
    <property type="molecule type" value="Genomic_DNA"/>
</dbReference>
<feature type="compositionally biased region" description="Polar residues" evidence="9">
    <location>
        <begin position="228"/>
        <end position="237"/>
    </location>
</feature>
<dbReference type="GO" id="GO:0006368">
    <property type="term" value="P:transcription elongation by RNA polymerase II"/>
    <property type="evidence" value="ECO:0007669"/>
    <property type="project" value="TreeGrafter"/>
</dbReference>
<evidence type="ECO:0000259" key="10">
    <source>
        <dbReference type="PROSITE" id="PS50014"/>
    </source>
</evidence>
<sequence>MGRAVLERVTSERDQRDDGLLADPFFKLPSQRQYPEYYVVIRRPISLAEVRQKLKQKEYAFLQDFKQDLELMCTNAKRFNVRDSDIWLKARDLHSLVKDACAEAYDEWLSHADQRLEKVPMRSHKITLRAPRSSTVEAPVIQTDKKTNPATTDAPMVSSSSTSAPSKPEVHASENGSKPMPAQDSAVAPTPGSAGAVEVASAAAPDTSATPEAASPHTPATPAKMAVPSTSVSQTASPGPAEHAEQSASSAPAASTTSSTPHTSAAPAKTTTTTPMSTASTSRPSTMTPGLATSTPDSQRTYSPTVARIIESASQPNQSPTVPSPTTASYLAERRRRGAPRGKRLKAMLRWAVQNMVAAQDLQGHAYSEMFMELPSRDEYPDYYQFIRQPLCFADIERKLDLKEYINPHALVSDIRLMLSNAQFYNEEGSQIWNDAQALWRHLDNVLIPGLLAEGFTLDPNDHRQAALPPGTPGAVPPPPPSVSAQTPPIVHVRNPMPTTSTTATPLPAKAPTQSHTQTADMMSVQTPGSMTSPIQMPISRMPMAGPKLMPKQMPSAPEATSSASASASASVAPFPTTKATVSILGSARPAGVHAISTPTTAAAVPSTAVPLDRVIRDMDSKTWPPHPTAFLAPDSCMSEKESSAGLATHPLPPWTSLHVYTDGDKSQAHAHIRLDTCPSHALALPPGTRSTQWRWIVDKDMPQAGVRVLLDGLEAQGHWDGSSYAVTWNMPAGEHVLEALWFRDNGSPAGRAHIYIHSP</sequence>
<comment type="subcellular location">
    <subcellularLocation>
        <location evidence="1">Nucleus</location>
    </subcellularLocation>
</comment>
<dbReference type="GO" id="GO:0006338">
    <property type="term" value="P:chromatin remodeling"/>
    <property type="evidence" value="ECO:0007669"/>
    <property type="project" value="InterPro"/>
</dbReference>
<dbReference type="PRINTS" id="PR00503">
    <property type="entry name" value="BROMODOMAIN"/>
</dbReference>
<keyword evidence="2" id="KW-0677">Repeat</keyword>
<dbReference type="STRING" id="425265.A8Q6B3"/>
<proteinExistence type="predicted"/>
<keyword evidence="12" id="KW-1185">Reference proteome</keyword>
<dbReference type="Pfam" id="PF00439">
    <property type="entry name" value="Bromodomain"/>
    <property type="match status" value="2"/>
</dbReference>
<dbReference type="OMA" id="DTWYSAT"/>
<feature type="compositionally biased region" description="Low complexity" evidence="9">
    <location>
        <begin position="496"/>
        <end position="513"/>
    </location>
</feature>
<feature type="compositionally biased region" description="Polar residues" evidence="9">
    <location>
        <begin position="514"/>
        <end position="535"/>
    </location>
</feature>
<feature type="compositionally biased region" description="Pro residues" evidence="9">
    <location>
        <begin position="470"/>
        <end position="482"/>
    </location>
</feature>
<dbReference type="PANTHER" id="PTHR16062:SF19">
    <property type="entry name" value="PROTEIN POLYBROMO-1"/>
    <property type="match status" value="1"/>
</dbReference>
<organism evidence="11 12">
    <name type="scientific">Malassezia globosa (strain ATCC MYA-4612 / CBS 7966)</name>
    <name type="common">Dandruff-associated fungus</name>
    <dbReference type="NCBI Taxonomy" id="425265"/>
    <lineage>
        <taxon>Eukaryota</taxon>
        <taxon>Fungi</taxon>
        <taxon>Dikarya</taxon>
        <taxon>Basidiomycota</taxon>
        <taxon>Ustilaginomycotina</taxon>
        <taxon>Malasseziomycetes</taxon>
        <taxon>Malasseziales</taxon>
        <taxon>Malasseziaceae</taxon>
        <taxon>Malassezia</taxon>
    </lineage>
</organism>
<dbReference type="InParanoid" id="A8Q6B3"/>
<feature type="domain" description="Bromo" evidence="10">
    <location>
        <begin position="363"/>
        <end position="433"/>
    </location>
</feature>
<evidence type="ECO:0000313" key="11">
    <source>
        <dbReference type="EMBL" id="EDP42709.1"/>
    </source>
</evidence>
<evidence type="ECO:0000256" key="2">
    <source>
        <dbReference type="ARBA" id="ARBA00022737"/>
    </source>
</evidence>
<evidence type="ECO:0000256" key="9">
    <source>
        <dbReference type="SAM" id="MobiDB-lite"/>
    </source>
</evidence>
<protein>
    <recommendedName>
        <fullName evidence="10">Bromo domain-containing protein</fullName>
    </recommendedName>
</protein>
<evidence type="ECO:0000256" key="8">
    <source>
        <dbReference type="PROSITE-ProRule" id="PRU00035"/>
    </source>
</evidence>
<keyword evidence="6" id="KW-0804">Transcription</keyword>
<feature type="compositionally biased region" description="Polar residues" evidence="9">
    <location>
        <begin position="312"/>
        <end position="329"/>
    </location>
</feature>
<dbReference type="PROSITE" id="PS50014">
    <property type="entry name" value="BROMODOMAIN_2"/>
    <property type="match status" value="2"/>
</dbReference>
<dbReference type="PANTHER" id="PTHR16062">
    <property type="entry name" value="SWI/SNF-RELATED"/>
    <property type="match status" value="1"/>
</dbReference>
<dbReference type="GO" id="GO:0016586">
    <property type="term" value="C:RSC-type complex"/>
    <property type="evidence" value="ECO:0007669"/>
    <property type="project" value="InterPro"/>
</dbReference>
<dbReference type="VEuPathDB" id="FungiDB:MGL_2909"/>
<feature type="compositionally biased region" description="Low complexity" evidence="9">
    <location>
        <begin position="555"/>
        <end position="573"/>
    </location>
</feature>
<dbReference type="PROSITE" id="PS00633">
    <property type="entry name" value="BROMODOMAIN_1"/>
    <property type="match status" value="2"/>
</dbReference>
<keyword evidence="4" id="KW-0805">Transcription regulation</keyword>
<dbReference type="Proteomes" id="UP000008837">
    <property type="component" value="Unassembled WGS sequence"/>
</dbReference>
<evidence type="ECO:0000256" key="4">
    <source>
        <dbReference type="ARBA" id="ARBA00023015"/>
    </source>
</evidence>
<name>A8Q6B3_MALGO</name>
<evidence type="ECO:0000256" key="6">
    <source>
        <dbReference type="ARBA" id="ARBA00023163"/>
    </source>
</evidence>
<keyword evidence="3" id="KW-0156">Chromatin regulator</keyword>
<feature type="domain" description="Bromo" evidence="10">
    <location>
        <begin position="17"/>
        <end position="87"/>
    </location>
</feature>
<accession>A8Q6B3</accession>
<feature type="compositionally biased region" description="Low complexity" evidence="9">
    <location>
        <begin position="191"/>
        <end position="216"/>
    </location>
</feature>
<evidence type="ECO:0000256" key="1">
    <source>
        <dbReference type="ARBA" id="ARBA00004123"/>
    </source>
</evidence>
<dbReference type="OrthoDB" id="6017at2759"/>
<evidence type="ECO:0000256" key="5">
    <source>
        <dbReference type="ARBA" id="ARBA00023117"/>
    </source>
</evidence>
<dbReference type="SUPFAM" id="SSF47370">
    <property type="entry name" value="Bromodomain"/>
    <property type="match status" value="2"/>
</dbReference>
<feature type="region of interest" description="Disordered" evidence="9">
    <location>
        <begin position="462"/>
        <end position="573"/>
    </location>
</feature>
<dbReference type="InterPro" id="IPR018359">
    <property type="entry name" value="Bromodomain_CS"/>
</dbReference>
<dbReference type="InterPro" id="IPR037382">
    <property type="entry name" value="Rsc/polybromo"/>
</dbReference>
<dbReference type="KEGG" id="mgl:MGL_2909"/>
<keyword evidence="7" id="KW-0539">Nucleus</keyword>
<comment type="caution">
    <text evidence="11">The sequence shown here is derived from an EMBL/GenBank/DDBJ whole genome shotgun (WGS) entry which is preliminary data.</text>
</comment>
<gene>
    <name evidence="11" type="ORF">MGL_2909</name>
</gene>
<feature type="region of interest" description="Disordered" evidence="9">
    <location>
        <begin position="123"/>
        <end position="342"/>
    </location>
</feature>
<feature type="compositionally biased region" description="Polar residues" evidence="9">
    <location>
        <begin position="291"/>
        <end position="304"/>
    </location>
</feature>
<dbReference type="InterPro" id="IPR001487">
    <property type="entry name" value="Bromodomain"/>
</dbReference>
<dbReference type="GO" id="GO:0003682">
    <property type="term" value="F:chromatin binding"/>
    <property type="evidence" value="ECO:0007669"/>
    <property type="project" value="TreeGrafter"/>
</dbReference>
<dbReference type="RefSeq" id="XP_001729923.1">
    <property type="nucleotide sequence ID" value="XM_001729871.1"/>
</dbReference>
<evidence type="ECO:0000256" key="3">
    <source>
        <dbReference type="ARBA" id="ARBA00022853"/>
    </source>
</evidence>
<dbReference type="Gene3D" id="1.20.920.10">
    <property type="entry name" value="Bromodomain-like"/>
    <property type="match status" value="2"/>
</dbReference>
<dbReference type="AlphaFoldDB" id="A8Q6B3"/>